<feature type="transmembrane region" description="Helical" evidence="1">
    <location>
        <begin position="55"/>
        <end position="78"/>
    </location>
</feature>
<keyword evidence="1" id="KW-0472">Membrane</keyword>
<feature type="transmembrane region" description="Helical" evidence="1">
    <location>
        <begin position="7"/>
        <end position="25"/>
    </location>
</feature>
<keyword evidence="3" id="KW-1185">Reference proteome</keyword>
<reference evidence="2 3" key="1">
    <citation type="submission" date="2021-01" db="EMBL/GenBank/DDBJ databases">
        <title>Genomic Encyclopedia of Type Strains, Phase IV (KMG-IV): sequencing the most valuable type-strain genomes for metagenomic binning, comparative biology and taxonomic classification.</title>
        <authorList>
            <person name="Goeker M."/>
        </authorList>
    </citation>
    <scope>NUCLEOTIDE SEQUENCE [LARGE SCALE GENOMIC DNA]</scope>
    <source>
        <strain evidence="2 3">DSM 25540</strain>
    </source>
</reference>
<organism evidence="2 3">
    <name type="scientific">Geomicrobium sediminis</name>
    <dbReference type="NCBI Taxonomy" id="1347788"/>
    <lineage>
        <taxon>Bacteria</taxon>
        <taxon>Bacillati</taxon>
        <taxon>Bacillota</taxon>
        <taxon>Bacilli</taxon>
        <taxon>Bacillales</taxon>
        <taxon>Geomicrobium</taxon>
    </lineage>
</organism>
<proteinExistence type="predicted"/>
<evidence type="ECO:0000313" key="3">
    <source>
        <dbReference type="Proteomes" id="UP000741863"/>
    </source>
</evidence>
<accession>A0ABS2PE52</accession>
<keyword evidence="1" id="KW-1133">Transmembrane helix</keyword>
<dbReference type="Proteomes" id="UP000741863">
    <property type="component" value="Unassembled WGS sequence"/>
</dbReference>
<keyword evidence="1" id="KW-0812">Transmembrane</keyword>
<protein>
    <submittedName>
        <fullName evidence="2">Mg2+ and Co2+ transporter CorA</fullName>
    </submittedName>
</protein>
<dbReference type="EMBL" id="JAFBEC010000008">
    <property type="protein sequence ID" value="MBM7633683.1"/>
    <property type="molecule type" value="Genomic_DNA"/>
</dbReference>
<dbReference type="InterPro" id="IPR020254">
    <property type="entry name" value="DUF2626"/>
</dbReference>
<name>A0ABS2PE52_9BACL</name>
<comment type="caution">
    <text evidence="2">The sequence shown here is derived from an EMBL/GenBank/DDBJ whole genome shotgun (WGS) entry which is preliminary data.</text>
</comment>
<evidence type="ECO:0000256" key="1">
    <source>
        <dbReference type="SAM" id="Phobius"/>
    </source>
</evidence>
<dbReference type="Pfam" id="PF11117">
    <property type="entry name" value="DUF2626"/>
    <property type="match status" value="1"/>
</dbReference>
<sequence>MNNEMGRMFRVMGFWTGIFAVLFFVGNMYEMALIFFANTAAFVGLGFMNLSERNYIYIFGAYLTLFMVVFSVYSIFIMEPSFGH</sequence>
<gene>
    <name evidence="2" type="ORF">JOD17_002779</name>
</gene>
<evidence type="ECO:0000313" key="2">
    <source>
        <dbReference type="EMBL" id="MBM7633683.1"/>
    </source>
</evidence>